<dbReference type="Proteomes" id="UP001148018">
    <property type="component" value="Unassembled WGS sequence"/>
</dbReference>
<evidence type="ECO:0000313" key="20">
    <source>
        <dbReference type="Proteomes" id="UP001148018"/>
    </source>
</evidence>
<evidence type="ECO:0000259" key="18">
    <source>
        <dbReference type="Pfam" id="PF01593"/>
    </source>
</evidence>
<evidence type="ECO:0000256" key="3">
    <source>
        <dbReference type="ARBA" id="ARBA00005073"/>
    </source>
</evidence>
<dbReference type="OrthoDB" id="419752at2759"/>
<evidence type="ECO:0000256" key="11">
    <source>
        <dbReference type="ARBA" id="ARBA00023133"/>
    </source>
</evidence>
<dbReference type="EC" id="1.3.3.4" evidence="5 17"/>
<dbReference type="PANTHER" id="PTHR42923">
    <property type="entry name" value="PROTOPORPHYRINOGEN OXIDASE"/>
    <property type="match status" value="1"/>
</dbReference>
<gene>
    <name evidence="19" type="ORF">NHX12_000988</name>
</gene>
<evidence type="ECO:0000256" key="13">
    <source>
        <dbReference type="ARBA" id="ARBA00023244"/>
    </source>
</evidence>
<dbReference type="AlphaFoldDB" id="A0A9Q0DYV4"/>
<dbReference type="InterPro" id="IPR002937">
    <property type="entry name" value="Amino_oxidase"/>
</dbReference>
<dbReference type="SUPFAM" id="SSF54373">
    <property type="entry name" value="FAD-linked reductases, C-terminal domain"/>
    <property type="match status" value="1"/>
</dbReference>
<evidence type="ECO:0000256" key="15">
    <source>
        <dbReference type="ARBA" id="ARBA00044160"/>
    </source>
</evidence>
<evidence type="ECO:0000256" key="14">
    <source>
        <dbReference type="ARBA" id="ARBA00024380"/>
    </source>
</evidence>
<comment type="catalytic activity">
    <reaction evidence="16 17">
        <text>protoporphyrinogen IX + 3 O2 = protoporphyrin IX + 3 H2O2</text>
        <dbReference type="Rhea" id="RHEA:25576"/>
        <dbReference type="ChEBI" id="CHEBI:15379"/>
        <dbReference type="ChEBI" id="CHEBI:16240"/>
        <dbReference type="ChEBI" id="CHEBI:57306"/>
        <dbReference type="ChEBI" id="CHEBI:57307"/>
        <dbReference type="EC" id="1.3.3.4"/>
    </reaction>
</comment>
<keyword evidence="11 17" id="KW-0350">Heme biosynthesis</keyword>
<evidence type="ECO:0000256" key="6">
    <source>
        <dbReference type="ARBA" id="ARBA00022630"/>
    </source>
</evidence>
<comment type="caution">
    <text evidence="19">The sequence shown here is derived from an EMBL/GenBank/DDBJ whole genome shotgun (WGS) entry which is preliminary data.</text>
</comment>
<dbReference type="EMBL" id="JANIIK010000109">
    <property type="protein sequence ID" value="KAJ3597465.1"/>
    <property type="molecule type" value="Genomic_DNA"/>
</dbReference>
<dbReference type="Pfam" id="PF01593">
    <property type="entry name" value="Amino_oxidase"/>
    <property type="match status" value="1"/>
</dbReference>
<dbReference type="GO" id="GO:0005743">
    <property type="term" value="C:mitochondrial inner membrane"/>
    <property type="evidence" value="ECO:0007669"/>
    <property type="project" value="UniProtKB-SubCell"/>
</dbReference>
<evidence type="ECO:0000256" key="2">
    <source>
        <dbReference type="ARBA" id="ARBA00004137"/>
    </source>
</evidence>
<evidence type="ECO:0000256" key="8">
    <source>
        <dbReference type="ARBA" id="ARBA00022827"/>
    </source>
</evidence>
<evidence type="ECO:0000256" key="5">
    <source>
        <dbReference type="ARBA" id="ARBA00012867"/>
    </source>
</evidence>
<name>A0A9Q0DYV4_9TELE</name>
<evidence type="ECO:0000256" key="10">
    <source>
        <dbReference type="ARBA" id="ARBA00023128"/>
    </source>
</evidence>
<accession>A0A9Q0DYV4</accession>
<evidence type="ECO:0000256" key="12">
    <source>
        <dbReference type="ARBA" id="ARBA00023136"/>
    </source>
</evidence>
<keyword evidence="6 17" id="KW-0285">Flavoprotein</keyword>
<sequence>MQCTHCALQQVSVCCSGSIPSGRIRYQNAWLCRSLDIVACDEAITHTTSKEAASWTSVKMKTVAVLGGGVGGLAAAYYLSKSPQVTKVILLESSARYGGWLWSTQRSDGAVFEHGPRGIRPAGAVGWNTLNLVQDIGLESQLLPVPYSHNASKNRYLYVNEKLHKMPSGLWGALQTVSPFTRPIMYSVAKEILVKKGKEDDESIHSFVSRRLGKELADIAIDSLCRGVFAGDCRKLSVRSCFPPLYKAEQRRGSIVLGMLLGSGQDQVVLPGALAKRSQEESWAQWSLLRGMGTFPETLADWLEQSGRAQLCRHAAVKKMHISPAGWEIQLDDRTISADHVISALPAEALSSVLPPALEPLIKQIQEISTVTVAVVNLEFEGSILPVEGFGHLVPSTEDKGILGVVYDSVPFPQHNSPEGVTTRLTVMMGGAWFQEVFGSPDSVSEERLLAAATEAVQVHLGVSAAPSWSKVALQKNCIPQYYLGHWKRVECMRRYIAEKNLPLSLAGSSYDGVSVNDVIYSGRMAVERLLGPVT</sequence>
<comment type="subunit">
    <text evidence="14">Monomer. Homodimer.</text>
</comment>
<comment type="cofactor">
    <cofactor evidence="17">
        <name>FAD</name>
        <dbReference type="ChEBI" id="CHEBI:57692"/>
    </cofactor>
    <text evidence="17">Binds 1 FAD per subunit.</text>
</comment>
<evidence type="ECO:0000256" key="4">
    <source>
        <dbReference type="ARBA" id="ARBA00010551"/>
    </source>
</evidence>
<dbReference type="NCBIfam" id="TIGR00562">
    <property type="entry name" value="proto_IX_ox"/>
    <property type="match status" value="1"/>
</dbReference>
<comment type="pathway">
    <text evidence="3 17">Porphyrin-containing compound metabolism; protoporphyrin-IX biosynthesis; protoporphyrin-IX from protoporphyrinogen-IX: step 1/1.</text>
</comment>
<dbReference type="GO" id="GO:0005758">
    <property type="term" value="C:mitochondrial intermembrane space"/>
    <property type="evidence" value="ECO:0007669"/>
    <property type="project" value="UniProtKB-ARBA"/>
</dbReference>
<dbReference type="GO" id="GO:0006785">
    <property type="term" value="P:heme B biosynthetic process"/>
    <property type="evidence" value="ECO:0007669"/>
    <property type="project" value="UniProtKB-ARBA"/>
</dbReference>
<dbReference type="FunFam" id="3.50.50.60:FF:000133">
    <property type="entry name" value="Protoporphyrinogen oxidase"/>
    <property type="match status" value="1"/>
</dbReference>
<evidence type="ECO:0000256" key="9">
    <source>
        <dbReference type="ARBA" id="ARBA00023002"/>
    </source>
</evidence>
<keyword evidence="8 17" id="KW-0274">FAD</keyword>
<dbReference type="SUPFAM" id="SSF51905">
    <property type="entry name" value="FAD/NAD(P)-binding domain"/>
    <property type="match status" value="1"/>
</dbReference>
<dbReference type="GO" id="GO:0004729">
    <property type="term" value="F:oxygen-dependent protoporphyrinogen oxidase activity"/>
    <property type="evidence" value="ECO:0007669"/>
    <property type="project" value="UniProtKB-UniRule"/>
</dbReference>
<dbReference type="InterPro" id="IPR050464">
    <property type="entry name" value="Zeta_carotene_desat/Oxidored"/>
</dbReference>
<keyword evidence="20" id="KW-1185">Reference proteome</keyword>
<evidence type="ECO:0000256" key="7">
    <source>
        <dbReference type="ARBA" id="ARBA00022792"/>
    </source>
</evidence>
<comment type="function">
    <text evidence="1 17">Catalyzes the 6-electron oxidation of protoporphyrinogen-IX to form protoporphyrin-IX.</text>
</comment>
<keyword evidence="13 17" id="KW-0627">Porphyrin biosynthesis</keyword>
<dbReference type="GO" id="GO:0006782">
    <property type="term" value="P:protoporphyrinogen IX biosynthetic process"/>
    <property type="evidence" value="ECO:0007669"/>
    <property type="project" value="UniProtKB-UniRule"/>
</dbReference>
<dbReference type="InterPro" id="IPR036188">
    <property type="entry name" value="FAD/NAD-bd_sf"/>
</dbReference>
<protein>
    <recommendedName>
        <fullName evidence="15 17">Protoporphyrinogen oxidase</fullName>
        <ecNumber evidence="5 17">1.3.3.4</ecNumber>
    </recommendedName>
</protein>
<keyword evidence="7" id="KW-0999">Mitochondrion inner membrane</keyword>
<feature type="domain" description="Amine oxidase" evidence="18">
    <location>
        <begin position="71"/>
        <end position="531"/>
    </location>
</feature>
<comment type="subcellular location">
    <subcellularLocation>
        <location evidence="2">Mitochondrion inner membrane</location>
        <topology evidence="2">Peripheral membrane protein</topology>
        <orientation evidence="2">Intermembrane side</orientation>
    </subcellularLocation>
</comment>
<dbReference type="InterPro" id="IPR004572">
    <property type="entry name" value="Protoporphyrinogen_oxidase"/>
</dbReference>
<keyword evidence="12" id="KW-0472">Membrane</keyword>
<evidence type="ECO:0000256" key="16">
    <source>
        <dbReference type="ARBA" id="ARBA00047554"/>
    </source>
</evidence>
<proteinExistence type="inferred from homology"/>
<organism evidence="19 20">
    <name type="scientific">Muraenolepis orangiensis</name>
    <name type="common">Patagonian moray cod</name>
    <dbReference type="NCBI Taxonomy" id="630683"/>
    <lineage>
        <taxon>Eukaryota</taxon>
        <taxon>Metazoa</taxon>
        <taxon>Chordata</taxon>
        <taxon>Craniata</taxon>
        <taxon>Vertebrata</taxon>
        <taxon>Euteleostomi</taxon>
        <taxon>Actinopterygii</taxon>
        <taxon>Neopterygii</taxon>
        <taxon>Teleostei</taxon>
        <taxon>Neoteleostei</taxon>
        <taxon>Acanthomorphata</taxon>
        <taxon>Zeiogadaria</taxon>
        <taxon>Gadariae</taxon>
        <taxon>Gadiformes</taxon>
        <taxon>Muraenolepidoidei</taxon>
        <taxon>Muraenolepididae</taxon>
        <taxon>Muraenolepis</taxon>
    </lineage>
</organism>
<comment type="similarity">
    <text evidence="4 17">Belongs to the protoporphyrinogen/coproporphyrinogen oxidase family. Protoporphyrinogen oxidase subfamily.</text>
</comment>
<dbReference type="PANTHER" id="PTHR42923:SF3">
    <property type="entry name" value="PROTOPORPHYRINOGEN OXIDASE"/>
    <property type="match status" value="1"/>
</dbReference>
<reference evidence="19" key="1">
    <citation type="submission" date="2022-07" db="EMBL/GenBank/DDBJ databases">
        <title>Chromosome-level genome of Muraenolepis orangiensis.</title>
        <authorList>
            <person name="Kim J."/>
        </authorList>
    </citation>
    <scope>NUCLEOTIDE SEQUENCE</scope>
    <source>
        <strain evidence="19">KU_S4_2022</strain>
        <tissue evidence="19">Muscle</tissue>
    </source>
</reference>
<keyword evidence="9 17" id="KW-0560">Oxidoreductase</keyword>
<evidence type="ECO:0000313" key="19">
    <source>
        <dbReference type="EMBL" id="KAJ3597465.1"/>
    </source>
</evidence>
<dbReference type="Gene3D" id="3.50.50.60">
    <property type="entry name" value="FAD/NAD(P)-binding domain"/>
    <property type="match status" value="1"/>
</dbReference>
<evidence type="ECO:0000256" key="17">
    <source>
        <dbReference type="RuleBase" id="RU367069"/>
    </source>
</evidence>
<keyword evidence="10" id="KW-0496">Mitochondrion</keyword>
<evidence type="ECO:0000256" key="1">
    <source>
        <dbReference type="ARBA" id="ARBA00002600"/>
    </source>
</evidence>